<gene>
    <name evidence="2" type="ORF">PTI97_08030</name>
</gene>
<keyword evidence="1" id="KW-0732">Signal</keyword>
<dbReference type="SUPFAM" id="SSF53850">
    <property type="entry name" value="Periplasmic binding protein-like II"/>
    <property type="match status" value="1"/>
</dbReference>
<keyword evidence="3" id="KW-1185">Reference proteome</keyword>
<name>A0ABY7WV76_9BACL</name>
<accession>A0ABY7WV76</accession>
<protein>
    <submittedName>
        <fullName evidence="2">ABC transporter substrate-binding protein</fullName>
    </submittedName>
</protein>
<dbReference type="InterPro" id="IPR027020">
    <property type="entry name" value="YnjB"/>
</dbReference>
<feature type="chain" id="PRO_5045465993" evidence="1">
    <location>
        <begin position="25"/>
        <end position="391"/>
    </location>
</feature>
<proteinExistence type="predicted"/>
<dbReference type="Gene3D" id="3.40.190.10">
    <property type="entry name" value="Periplasmic binding protein-like II"/>
    <property type="match status" value="2"/>
</dbReference>
<dbReference type="Pfam" id="PF13416">
    <property type="entry name" value="SBP_bac_8"/>
    <property type="match status" value="1"/>
</dbReference>
<evidence type="ECO:0000313" key="2">
    <source>
        <dbReference type="EMBL" id="WDH74783.1"/>
    </source>
</evidence>
<dbReference type="PIRSF" id="PIRSF029172">
    <property type="entry name" value="UCP029172_ABC_sbc_YnjB"/>
    <property type="match status" value="1"/>
</dbReference>
<reference evidence="2 3" key="1">
    <citation type="submission" date="2023-02" db="EMBL/GenBank/DDBJ databases">
        <title>A bacterium isolated from plastisphere.</title>
        <authorList>
            <person name="Sun Y."/>
        </authorList>
    </citation>
    <scope>NUCLEOTIDE SEQUENCE [LARGE SCALE GENOMIC DNA]</scope>
    <source>
        <strain evidence="3">a-1</strain>
    </source>
</reference>
<dbReference type="PANTHER" id="PTHR42779:SF1">
    <property type="entry name" value="PROTEIN YNJB"/>
    <property type="match status" value="1"/>
</dbReference>
<dbReference type="InterPro" id="IPR006059">
    <property type="entry name" value="SBP"/>
</dbReference>
<dbReference type="PANTHER" id="PTHR42779">
    <property type="entry name" value="PROTEIN YNJB"/>
    <property type="match status" value="1"/>
</dbReference>
<dbReference type="PROSITE" id="PS51257">
    <property type="entry name" value="PROKAR_LIPOPROTEIN"/>
    <property type="match status" value="1"/>
</dbReference>
<organism evidence="2 3">
    <name type="scientific">Exiguobacterium marinum</name>
    <dbReference type="NCBI Taxonomy" id="273528"/>
    <lineage>
        <taxon>Bacteria</taxon>
        <taxon>Bacillati</taxon>
        <taxon>Bacillota</taxon>
        <taxon>Bacilli</taxon>
        <taxon>Bacillales</taxon>
        <taxon>Bacillales Family XII. Incertae Sedis</taxon>
        <taxon>Exiguobacterium</taxon>
    </lineage>
</organism>
<feature type="signal peptide" evidence="1">
    <location>
        <begin position="1"/>
        <end position="24"/>
    </location>
</feature>
<dbReference type="Proteomes" id="UP001213680">
    <property type="component" value="Chromosome"/>
</dbReference>
<evidence type="ECO:0000313" key="3">
    <source>
        <dbReference type="Proteomes" id="UP001213680"/>
    </source>
</evidence>
<dbReference type="EMBL" id="CP118099">
    <property type="protein sequence ID" value="WDH74783.1"/>
    <property type="molecule type" value="Genomic_DNA"/>
</dbReference>
<sequence length="391" mass="44042">MKAIKIFIATALLIFVAACGNEQAVEFSDSFDAATESAKGSTVNLYMWGGDEGINSYIDDYVAPRLEESYEVELNRVAMDAAEFIRQLSLDQKADREVGTIDVVWINGDNFRNAKEAELLRDGLMERIPNAKLLNETAQQSDAGIPTDDMELAWGNVQFILHYDATKVDNPPQSFEELRRWTEDNPGRFTYPEVTDFTGNAFIRHLLFERYGAELEENATIEESFWDDLKAWSPNLWKEGQTYPKTLEQLDQLYASGDVWMTMGFNERRAEAEVANGIFPKETRALVLDHSIASTHFLAIPFNAPNPDGAIVLIEELLSPEAQLVKQGPDYWGDGTSLDLTKLDEADQQAFEALGDGKTYPDTEQLQERSIPDYGPVVIDAVREEWSRVAK</sequence>
<dbReference type="NCBIfam" id="NF008633">
    <property type="entry name" value="PRK11622.1"/>
    <property type="match status" value="1"/>
</dbReference>
<dbReference type="RefSeq" id="WP_274356196.1">
    <property type="nucleotide sequence ID" value="NZ_CP118099.1"/>
</dbReference>
<evidence type="ECO:0000256" key="1">
    <source>
        <dbReference type="SAM" id="SignalP"/>
    </source>
</evidence>